<protein>
    <submittedName>
        <fullName evidence="1">SAM-dependent methyltransferase</fullName>
    </submittedName>
</protein>
<dbReference type="GO" id="GO:0008168">
    <property type="term" value="F:methyltransferase activity"/>
    <property type="evidence" value="ECO:0007669"/>
    <property type="project" value="UniProtKB-KW"/>
</dbReference>
<dbReference type="KEGG" id="mag:amb0081"/>
<organism evidence="1 2">
    <name type="scientific">Paramagnetospirillum magneticum (strain ATCC 700264 / AMB-1)</name>
    <name type="common">Magnetospirillum magneticum</name>
    <dbReference type="NCBI Taxonomy" id="342108"/>
    <lineage>
        <taxon>Bacteria</taxon>
        <taxon>Pseudomonadati</taxon>
        <taxon>Pseudomonadota</taxon>
        <taxon>Alphaproteobacteria</taxon>
        <taxon>Rhodospirillales</taxon>
        <taxon>Magnetospirillaceae</taxon>
        <taxon>Paramagnetospirillum</taxon>
    </lineage>
</organism>
<dbReference type="STRING" id="342108.amb0081"/>
<gene>
    <name evidence="1" type="ordered locus">amb0081</name>
</gene>
<dbReference type="Proteomes" id="UP000007058">
    <property type="component" value="Chromosome"/>
</dbReference>
<dbReference type="AlphaFoldDB" id="Q2WB90"/>
<accession>Q2WB90</accession>
<reference evidence="1 2" key="1">
    <citation type="journal article" date="2005" name="DNA Res.">
        <title>Complete genome sequence of the facultative anaerobic magnetotactic bacterium Magnetospirillum sp. strain AMB-1.</title>
        <authorList>
            <person name="Matsunaga T."/>
            <person name="Okamura Y."/>
            <person name="Fukuda Y."/>
            <person name="Wahyudi A.T."/>
            <person name="Murase Y."/>
            <person name="Takeyama H."/>
        </authorList>
    </citation>
    <scope>NUCLEOTIDE SEQUENCE [LARGE SCALE GENOMIC DNA]</scope>
    <source>
        <strain evidence="2">ATCC 700264 / AMB-1</strain>
    </source>
</reference>
<dbReference type="Gene3D" id="3.40.50.150">
    <property type="entry name" value="Vaccinia Virus protein VP39"/>
    <property type="match status" value="1"/>
</dbReference>
<keyword evidence="2" id="KW-1185">Reference proteome</keyword>
<dbReference type="GO" id="GO:0032259">
    <property type="term" value="P:methylation"/>
    <property type="evidence" value="ECO:0007669"/>
    <property type="project" value="UniProtKB-KW"/>
</dbReference>
<dbReference type="CDD" id="cd02440">
    <property type="entry name" value="AdoMet_MTases"/>
    <property type="match status" value="1"/>
</dbReference>
<proteinExistence type="predicted"/>
<dbReference type="InterPro" id="IPR029063">
    <property type="entry name" value="SAM-dependent_MTases_sf"/>
</dbReference>
<dbReference type="SUPFAM" id="SSF53335">
    <property type="entry name" value="S-adenosyl-L-methionine-dependent methyltransferases"/>
    <property type="match status" value="1"/>
</dbReference>
<dbReference type="HOGENOM" id="CLU_717287_0_0_5"/>
<dbReference type="OrthoDB" id="9815644at2"/>
<keyword evidence="1" id="KW-0808">Transferase</keyword>
<name>Q2WB90_PARM1</name>
<evidence type="ECO:0000313" key="2">
    <source>
        <dbReference type="Proteomes" id="UP000007058"/>
    </source>
</evidence>
<dbReference type="Pfam" id="PF13489">
    <property type="entry name" value="Methyltransf_23"/>
    <property type="match status" value="1"/>
</dbReference>
<evidence type="ECO:0000313" key="1">
    <source>
        <dbReference type="EMBL" id="BAE48885.1"/>
    </source>
</evidence>
<sequence length="385" mass="41088">MSLVLSGTGPGLTLSIADLPLWQGVRKEPGVQRRFPFRLGFAGPGPIRQTTEAEVVAEVLRSYAGDDYAFLTKPPGASAWADSLGDAKVAAVMENWTGQPPRAILEVGAGSTYVGEKLLARFGEGPSYTIVDPAVRDQGGPIQVVSDYFPAPALEGRRFDLIIGFNCLEHVPDPVAVLAAARRHLAPGGLVLMTYPDTEQNLNEGDINALMHEHLSYFTERSSRWAAQAAGLAVRGLERRAGAFVAVLEHPPEPLAPPQDLWEEDLLRRAAEMLNSLLLRTGGEIAARLEAGETVAFHGATNGLNSFLALTGLGSHPAIRVFDGDDSKVGQFLPACPTPILGSGDPSYPGHDAIYVSAVTFLPAIRRFAQQVHGLPAERLLPLVG</sequence>
<dbReference type="PANTHER" id="PTHR43861">
    <property type="entry name" value="TRANS-ACONITATE 2-METHYLTRANSFERASE-RELATED"/>
    <property type="match status" value="1"/>
</dbReference>
<keyword evidence="1" id="KW-0489">Methyltransferase</keyword>
<dbReference type="EMBL" id="AP007255">
    <property type="protein sequence ID" value="BAE48885.1"/>
    <property type="molecule type" value="Genomic_DNA"/>
</dbReference>
<dbReference type="RefSeq" id="WP_011382528.1">
    <property type="nucleotide sequence ID" value="NC_007626.1"/>
</dbReference>